<comment type="caution">
    <text evidence="2">The sequence shown here is derived from an EMBL/GenBank/DDBJ whole genome shotgun (WGS) entry which is preliminary data.</text>
</comment>
<dbReference type="InterPro" id="IPR001296">
    <property type="entry name" value="Glyco_trans_1"/>
</dbReference>
<dbReference type="STRING" id="1817822.A2826_02095"/>
<evidence type="ECO:0000313" key="2">
    <source>
        <dbReference type="EMBL" id="OGE81327.1"/>
    </source>
</evidence>
<proteinExistence type="predicted"/>
<dbReference type="AlphaFoldDB" id="A0A1F5NUH8"/>
<feature type="domain" description="Glycosyl transferase family 1" evidence="1">
    <location>
        <begin position="197"/>
        <end position="346"/>
    </location>
</feature>
<evidence type="ECO:0000313" key="3">
    <source>
        <dbReference type="Proteomes" id="UP000177912"/>
    </source>
</evidence>
<name>A0A1F5NUH8_9BACT</name>
<dbReference type="Pfam" id="PF00534">
    <property type="entry name" value="Glycos_transf_1"/>
    <property type="match status" value="1"/>
</dbReference>
<protein>
    <recommendedName>
        <fullName evidence="1">Glycosyl transferase family 1 domain-containing protein</fullName>
    </recommendedName>
</protein>
<dbReference type="GO" id="GO:0016757">
    <property type="term" value="F:glycosyltransferase activity"/>
    <property type="evidence" value="ECO:0007669"/>
    <property type="project" value="InterPro"/>
</dbReference>
<dbReference type="SUPFAM" id="SSF53756">
    <property type="entry name" value="UDP-Glycosyltransferase/glycogen phosphorylase"/>
    <property type="match status" value="1"/>
</dbReference>
<reference evidence="2 3" key="1">
    <citation type="journal article" date="2016" name="Nat. Commun.">
        <title>Thousands of microbial genomes shed light on interconnected biogeochemical processes in an aquifer system.</title>
        <authorList>
            <person name="Anantharaman K."/>
            <person name="Brown C.T."/>
            <person name="Hug L.A."/>
            <person name="Sharon I."/>
            <person name="Castelle C.J."/>
            <person name="Probst A.J."/>
            <person name="Thomas B.C."/>
            <person name="Singh A."/>
            <person name="Wilkins M.J."/>
            <person name="Karaoz U."/>
            <person name="Brodie E.L."/>
            <person name="Williams K.H."/>
            <person name="Hubbard S.S."/>
            <person name="Banfield J.F."/>
        </authorList>
    </citation>
    <scope>NUCLEOTIDE SEQUENCE [LARGE SCALE GENOMIC DNA]</scope>
</reference>
<dbReference type="EMBL" id="MFEI01000008">
    <property type="protein sequence ID" value="OGE81327.1"/>
    <property type="molecule type" value="Genomic_DNA"/>
</dbReference>
<gene>
    <name evidence="2" type="ORF">A2826_02095</name>
</gene>
<dbReference type="PANTHER" id="PTHR12526">
    <property type="entry name" value="GLYCOSYLTRANSFERASE"/>
    <property type="match status" value="1"/>
</dbReference>
<dbReference type="Proteomes" id="UP000177912">
    <property type="component" value="Unassembled WGS sequence"/>
</dbReference>
<evidence type="ECO:0000259" key="1">
    <source>
        <dbReference type="Pfam" id="PF00534"/>
    </source>
</evidence>
<accession>A0A1F5NUH8</accession>
<sequence>MKYCILTSSYPVNRHDSRNTGVFIYQFAKLLSARAEVLVITPDKSGQKDNAPEVPVHFFKTLGDTTELVGLNPGNPLDLLKLVSVLILGSFSSLARIKKFKPGLVIACWAVPSGMFALLAKKFFGTPYAVWALGSDIWKVEKYPFGKLILKAVLRNAKKIYGNSNFVTKRMKQYTDRKVEILHTARSLSLRVAPASLDKSKKNFACIGRFHPDKGQDILINSFSEVVSRYPEARLYLFGGGILEQALRARIAEKRLEQFVFLEGYADESKIAAYLQACDALIIPSRKESLPLVFSEALQNDCPLIVTDTGDMGELCRSYNFGLVAVPGSVSSLRDRILEFCANPLPRVAQSELKEIFNIEKIVEKFIITAGNGK</sequence>
<organism evidence="2 3">
    <name type="scientific">Candidatus Doudnabacteria bacterium RIFCSPHIGHO2_01_FULL_43_23</name>
    <dbReference type="NCBI Taxonomy" id="1817822"/>
    <lineage>
        <taxon>Bacteria</taxon>
        <taxon>Candidatus Doudnaibacteriota</taxon>
    </lineage>
</organism>
<dbReference type="Gene3D" id="3.40.50.2000">
    <property type="entry name" value="Glycogen Phosphorylase B"/>
    <property type="match status" value="2"/>
</dbReference>